<reference evidence="2" key="1">
    <citation type="journal article" date="2014" name="Int. J. Syst. Evol. Microbiol.">
        <title>Complete genome sequence of Corynebacterium casei LMG S-19264T (=DSM 44701T), isolated from a smear-ripened cheese.</title>
        <authorList>
            <consortium name="US DOE Joint Genome Institute (JGI-PGF)"/>
            <person name="Walter F."/>
            <person name="Albersmeier A."/>
            <person name="Kalinowski J."/>
            <person name="Ruckert C."/>
        </authorList>
    </citation>
    <scope>NUCLEOTIDE SEQUENCE</scope>
    <source>
        <strain evidence="2">CGMCC 1.16548</strain>
    </source>
</reference>
<accession>A0A8J3M3G1</accession>
<evidence type="ECO:0000256" key="1">
    <source>
        <dbReference type="SAM" id="MobiDB-lite"/>
    </source>
</evidence>
<reference evidence="2" key="2">
    <citation type="submission" date="2020-09" db="EMBL/GenBank/DDBJ databases">
        <authorList>
            <person name="Sun Q."/>
            <person name="Zhou Y."/>
        </authorList>
    </citation>
    <scope>NUCLEOTIDE SEQUENCE</scope>
    <source>
        <strain evidence="2">CGMCC 1.16548</strain>
    </source>
</reference>
<comment type="caution">
    <text evidence="2">The sequence shown here is derived from an EMBL/GenBank/DDBJ whole genome shotgun (WGS) entry which is preliminary data.</text>
</comment>
<dbReference type="EMBL" id="BNAI01000001">
    <property type="protein sequence ID" value="GHF11647.1"/>
    <property type="molecule type" value="Genomic_DNA"/>
</dbReference>
<feature type="region of interest" description="Disordered" evidence="1">
    <location>
        <begin position="1"/>
        <end position="57"/>
    </location>
</feature>
<dbReference type="AlphaFoldDB" id="A0A8J3M3G1"/>
<evidence type="ECO:0000313" key="3">
    <source>
        <dbReference type="Proteomes" id="UP000617531"/>
    </source>
</evidence>
<sequence>MDRDPDRLEYEPNAEDERIEPLEPADEQAPPPPTLDPDERIEVDDDDDLALDDDRPA</sequence>
<dbReference type="RefSeq" id="WP_191282370.1">
    <property type="nucleotide sequence ID" value="NZ_BNAI01000001.1"/>
</dbReference>
<feature type="compositionally biased region" description="Acidic residues" evidence="1">
    <location>
        <begin position="39"/>
        <end position="51"/>
    </location>
</feature>
<keyword evidence="3" id="KW-1185">Reference proteome</keyword>
<protein>
    <submittedName>
        <fullName evidence="2">Uncharacterized protein</fullName>
    </submittedName>
</protein>
<proteinExistence type="predicted"/>
<gene>
    <name evidence="2" type="ORF">GCM10011600_11190</name>
</gene>
<feature type="compositionally biased region" description="Basic and acidic residues" evidence="1">
    <location>
        <begin position="1"/>
        <end position="21"/>
    </location>
</feature>
<name>A0A8J3M3G1_9MICO</name>
<dbReference type="Proteomes" id="UP000617531">
    <property type="component" value="Unassembled WGS sequence"/>
</dbReference>
<evidence type="ECO:0000313" key="2">
    <source>
        <dbReference type="EMBL" id="GHF11647.1"/>
    </source>
</evidence>
<organism evidence="2 3">
    <name type="scientific">Pseudolysinimonas yzui</name>
    <dbReference type="NCBI Taxonomy" id="2708254"/>
    <lineage>
        <taxon>Bacteria</taxon>
        <taxon>Bacillati</taxon>
        <taxon>Actinomycetota</taxon>
        <taxon>Actinomycetes</taxon>
        <taxon>Micrococcales</taxon>
        <taxon>Microbacteriaceae</taxon>
        <taxon>Pseudolysinimonas</taxon>
    </lineage>
</organism>